<evidence type="ECO:0000313" key="2">
    <source>
        <dbReference type="EMBL" id="KKU03879.1"/>
    </source>
</evidence>
<organism evidence="2 3">
    <name type="scientific">Candidatus Giovannonibacteria bacterium GW2011_GWA2_45_21</name>
    <dbReference type="NCBI Taxonomy" id="1618649"/>
    <lineage>
        <taxon>Bacteria</taxon>
        <taxon>Candidatus Giovannoniibacteriota</taxon>
    </lineage>
</organism>
<comment type="caution">
    <text evidence="2">The sequence shown here is derived from an EMBL/GenBank/DDBJ whole genome shotgun (WGS) entry which is preliminary data.</text>
</comment>
<proteinExistence type="predicted"/>
<accession>A0A0G1M6G4</accession>
<dbReference type="EMBL" id="LCKT01000032">
    <property type="protein sequence ID" value="KKU03879.1"/>
    <property type="molecule type" value="Genomic_DNA"/>
</dbReference>
<protein>
    <submittedName>
        <fullName evidence="2">Uncharacterized protein</fullName>
    </submittedName>
</protein>
<keyword evidence="1" id="KW-1133">Transmembrane helix</keyword>
<keyword evidence="1" id="KW-0472">Membrane</keyword>
<keyword evidence="1" id="KW-0812">Transmembrane</keyword>
<dbReference type="AlphaFoldDB" id="A0A0G1M6G4"/>
<sequence length="145" mass="15982">MTYAKNILVLILIAAGVFLLFYFSAPESSVYQEQPLWTIALESENFSGQRGNAAIYQEKGRIKIILTLSPGAPDQIQPAYIQDGDCNSPPRDSARYRLNDVTSGESQTILDVPAETLKAELPLSIRIGRSREEIYTGALCGTIEK</sequence>
<evidence type="ECO:0000256" key="1">
    <source>
        <dbReference type="SAM" id="Phobius"/>
    </source>
</evidence>
<gene>
    <name evidence="2" type="ORF">UX06_C0032G0019</name>
</gene>
<evidence type="ECO:0000313" key="3">
    <source>
        <dbReference type="Proteomes" id="UP000034696"/>
    </source>
</evidence>
<dbReference type="Proteomes" id="UP000034696">
    <property type="component" value="Unassembled WGS sequence"/>
</dbReference>
<name>A0A0G1M6G4_9BACT</name>
<feature type="transmembrane region" description="Helical" evidence="1">
    <location>
        <begin position="7"/>
        <end position="25"/>
    </location>
</feature>
<reference evidence="2 3" key="1">
    <citation type="journal article" date="2015" name="Nature">
        <title>rRNA introns, odd ribosomes, and small enigmatic genomes across a large radiation of phyla.</title>
        <authorList>
            <person name="Brown C.T."/>
            <person name="Hug L.A."/>
            <person name="Thomas B.C."/>
            <person name="Sharon I."/>
            <person name="Castelle C.J."/>
            <person name="Singh A."/>
            <person name="Wilkins M.J."/>
            <person name="Williams K.H."/>
            <person name="Banfield J.F."/>
        </authorList>
    </citation>
    <scope>NUCLEOTIDE SEQUENCE [LARGE SCALE GENOMIC DNA]</scope>
</reference>